<gene>
    <name evidence="2" type="ORF">MPDQ_002726</name>
</gene>
<evidence type="ECO:0000313" key="3">
    <source>
        <dbReference type="Proteomes" id="UP000319663"/>
    </source>
</evidence>
<feature type="compositionally biased region" description="Polar residues" evidence="1">
    <location>
        <begin position="31"/>
        <end position="45"/>
    </location>
</feature>
<protein>
    <submittedName>
        <fullName evidence="2">Uncharacterized protein</fullName>
    </submittedName>
</protein>
<dbReference type="AlphaFoldDB" id="A0A507QNZ5"/>
<name>A0A507QNZ5_MONPU</name>
<reference evidence="2 3" key="1">
    <citation type="submission" date="2019-06" db="EMBL/GenBank/DDBJ databases">
        <title>Wine fermentation using esterase from Monascus purpureus.</title>
        <authorList>
            <person name="Geng C."/>
            <person name="Zhang Y."/>
        </authorList>
    </citation>
    <scope>NUCLEOTIDE SEQUENCE [LARGE SCALE GENOMIC DNA]</scope>
    <source>
        <strain evidence="2">HQ1</strain>
    </source>
</reference>
<accession>A0A507QNZ5</accession>
<dbReference type="EMBL" id="VIFY01000189">
    <property type="protein sequence ID" value="TQB68792.1"/>
    <property type="molecule type" value="Genomic_DNA"/>
</dbReference>
<sequence>MPNSKLLDTELGGKSTQYESIRTFTEPPAKQSGQLGAGVQQTVSGESDLFGDSYREPNDNRASEADDKLAREQCFGGMTGNIQGEVDKDLKPGSQKDGATTVKTRRQLGYGPGSGIGA</sequence>
<evidence type="ECO:0000313" key="2">
    <source>
        <dbReference type="EMBL" id="TQB68792.1"/>
    </source>
</evidence>
<dbReference type="Proteomes" id="UP000319663">
    <property type="component" value="Unassembled WGS sequence"/>
</dbReference>
<feature type="compositionally biased region" description="Basic and acidic residues" evidence="1">
    <location>
        <begin position="53"/>
        <end position="66"/>
    </location>
</feature>
<dbReference type="OrthoDB" id="5386823at2759"/>
<comment type="caution">
    <text evidence="2">The sequence shown here is derived from an EMBL/GenBank/DDBJ whole genome shotgun (WGS) entry which is preliminary data.</text>
</comment>
<proteinExistence type="predicted"/>
<evidence type="ECO:0000256" key="1">
    <source>
        <dbReference type="SAM" id="MobiDB-lite"/>
    </source>
</evidence>
<keyword evidence="3" id="KW-1185">Reference proteome</keyword>
<feature type="region of interest" description="Disordered" evidence="1">
    <location>
        <begin position="25"/>
        <end position="66"/>
    </location>
</feature>
<organism evidence="2 3">
    <name type="scientific">Monascus purpureus</name>
    <name type="common">Red mold</name>
    <name type="synonym">Monascus anka</name>
    <dbReference type="NCBI Taxonomy" id="5098"/>
    <lineage>
        <taxon>Eukaryota</taxon>
        <taxon>Fungi</taxon>
        <taxon>Dikarya</taxon>
        <taxon>Ascomycota</taxon>
        <taxon>Pezizomycotina</taxon>
        <taxon>Eurotiomycetes</taxon>
        <taxon>Eurotiomycetidae</taxon>
        <taxon>Eurotiales</taxon>
        <taxon>Aspergillaceae</taxon>
        <taxon>Monascus</taxon>
    </lineage>
</organism>
<feature type="region of interest" description="Disordered" evidence="1">
    <location>
        <begin position="79"/>
        <end position="118"/>
    </location>
</feature>